<dbReference type="Pfam" id="PF09411">
    <property type="entry name" value="PagL"/>
    <property type="match status" value="1"/>
</dbReference>
<dbReference type="HOGENOM" id="CLU_118029_0_0_10"/>
<feature type="signal peptide" evidence="1">
    <location>
        <begin position="1"/>
        <end position="19"/>
    </location>
</feature>
<gene>
    <name evidence="2" type="ordered locus">Cpha266_2695</name>
</gene>
<name>A1BJV2_CHLPD</name>
<evidence type="ECO:0008006" key="4">
    <source>
        <dbReference type="Google" id="ProtNLM"/>
    </source>
</evidence>
<evidence type="ECO:0000313" key="2">
    <source>
        <dbReference type="EMBL" id="ABL66679.1"/>
    </source>
</evidence>
<keyword evidence="3" id="KW-1185">Reference proteome</keyword>
<protein>
    <recommendedName>
        <fullName evidence="4">Lipid A 3-O-deacylase-related protein</fullName>
    </recommendedName>
</protein>
<keyword evidence="1" id="KW-0732">Signal</keyword>
<feature type="chain" id="PRO_5002632445" description="Lipid A 3-O-deacylase-related protein" evidence="1">
    <location>
        <begin position="20"/>
        <end position="210"/>
    </location>
</feature>
<evidence type="ECO:0000313" key="3">
    <source>
        <dbReference type="Proteomes" id="UP000008701"/>
    </source>
</evidence>
<evidence type="ECO:0000256" key="1">
    <source>
        <dbReference type="SAM" id="SignalP"/>
    </source>
</evidence>
<dbReference type="InterPro" id="IPR011250">
    <property type="entry name" value="OMP/PagP_B-barrel"/>
</dbReference>
<reference evidence="2 3" key="1">
    <citation type="submission" date="2006-12" db="EMBL/GenBank/DDBJ databases">
        <title>Complete sequence of Chlorobium phaeobacteroides DSM 266.</title>
        <authorList>
            <consortium name="US DOE Joint Genome Institute"/>
            <person name="Copeland A."/>
            <person name="Lucas S."/>
            <person name="Lapidus A."/>
            <person name="Barry K."/>
            <person name="Detter J.C."/>
            <person name="Glavina del Rio T."/>
            <person name="Hammon N."/>
            <person name="Israni S."/>
            <person name="Pitluck S."/>
            <person name="Goltsman E."/>
            <person name="Schmutz J."/>
            <person name="Larimer F."/>
            <person name="Land M."/>
            <person name="Hauser L."/>
            <person name="Mikhailova N."/>
            <person name="Li T."/>
            <person name="Overmann J."/>
            <person name="Bryant D.A."/>
            <person name="Richardson P."/>
        </authorList>
    </citation>
    <scope>NUCLEOTIDE SEQUENCE [LARGE SCALE GENOMIC DNA]</scope>
    <source>
        <strain evidence="2 3">DSM 266</strain>
    </source>
</reference>
<dbReference type="Proteomes" id="UP000008701">
    <property type="component" value="Chromosome"/>
</dbReference>
<dbReference type="InterPro" id="IPR018550">
    <property type="entry name" value="Lipid-A_deacylase-rel"/>
</dbReference>
<dbReference type="Gene3D" id="2.40.160.20">
    <property type="match status" value="1"/>
</dbReference>
<accession>A1BJV2</accession>
<dbReference type="EMBL" id="CP000492">
    <property type="protein sequence ID" value="ABL66679.1"/>
    <property type="molecule type" value="Genomic_DNA"/>
</dbReference>
<sequence length="210" mass="22981" precursor="true">MTIIKPRLFCFFISFFLLAALDSRPAAIAQTDNPHADTDTGKRRISLNELAFGTGYIRGTLDHGSRDHAVYPAFVRIGFTLNPLFGIRSERASLQLALEPFLNPVSSETDGVEAGIGIGLRYRHKLSLPLDIYIEGSIAPMYLGIDTGEQGAGGFNFLDQAGAGLQYRITKTNALFGGYRFRHISHAGTMDRSNDGINSHALVLGVSWLY</sequence>
<proteinExistence type="predicted"/>
<organism evidence="2 3">
    <name type="scientific">Chlorobium phaeobacteroides (strain DSM 266 / SMG 266 / 2430)</name>
    <dbReference type="NCBI Taxonomy" id="290317"/>
    <lineage>
        <taxon>Bacteria</taxon>
        <taxon>Pseudomonadati</taxon>
        <taxon>Chlorobiota</taxon>
        <taxon>Chlorobiia</taxon>
        <taxon>Chlorobiales</taxon>
        <taxon>Chlorobiaceae</taxon>
        <taxon>Chlorobium/Pelodictyon group</taxon>
        <taxon>Chlorobium</taxon>
    </lineage>
</organism>
<dbReference type="RefSeq" id="WP_015961206.1">
    <property type="nucleotide sequence ID" value="NC_008639.1"/>
</dbReference>
<dbReference type="KEGG" id="cph:Cpha266_2695"/>
<dbReference type="SUPFAM" id="SSF56925">
    <property type="entry name" value="OMPA-like"/>
    <property type="match status" value="1"/>
</dbReference>
<dbReference type="AlphaFoldDB" id="A1BJV2"/>
<dbReference type="eggNOG" id="COG3637">
    <property type="taxonomic scope" value="Bacteria"/>
</dbReference>
<dbReference type="OrthoDB" id="9797122at2"/>
<dbReference type="STRING" id="290317.Cpha266_2695"/>